<dbReference type="Proteomes" id="UP001519293">
    <property type="component" value="Unassembled WGS sequence"/>
</dbReference>
<organism evidence="1 2">
    <name type="scientific">Cytobacillus eiseniae</name>
    <dbReference type="NCBI Taxonomy" id="762947"/>
    <lineage>
        <taxon>Bacteria</taxon>
        <taxon>Bacillati</taxon>
        <taxon>Bacillota</taxon>
        <taxon>Bacilli</taxon>
        <taxon>Bacillales</taxon>
        <taxon>Bacillaceae</taxon>
        <taxon>Cytobacillus</taxon>
    </lineage>
</organism>
<dbReference type="EMBL" id="JAGIKZ010000002">
    <property type="protein sequence ID" value="MBP2240213.1"/>
    <property type="molecule type" value="Genomic_DNA"/>
</dbReference>
<dbReference type="RefSeq" id="WP_066393772.1">
    <property type="nucleotide sequence ID" value="NZ_JAGIKZ010000002.1"/>
</dbReference>
<comment type="caution">
    <text evidence="1">The sequence shown here is derived from an EMBL/GenBank/DDBJ whole genome shotgun (WGS) entry which is preliminary data.</text>
</comment>
<proteinExistence type="predicted"/>
<reference evidence="1 2" key="1">
    <citation type="submission" date="2021-03" db="EMBL/GenBank/DDBJ databases">
        <title>Genomic Encyclopedia of Type Strains, Phase IV (KMG-IV): sequencing the most valuable type-strain genomes for metagenomic binning, comparative biology and taxonomic classification.</title>
        <authorList>
            <person name="Goeker M."/>
        </authorList>
    </citation>
    <scope>NUCLEOTIDE SEQUENCE [LARGE SCALE GENOMIC DNA]</scope>
    <source>
        <strain evidence="1 2">DSM 26675</strain>
    </source>
</reference>
<name>A0ABS4RBE4_9BACI</name>
<sequence>MANFDHSDFKINVNGEELTGENAKEFAEKISKNLAESLNGLVTNKLGNFTTNTMTGNFTDSLNPLKNLNGLFNQTSLGNNGVQNIIPALSKMIPVFETSDDNQKIKLSLNGVSLLDLDLSDLPNKNSSNRQ</sequence>
<keyword evidence="2" id="KW-1185">Reference proteome</keyword>
<evidence type="ECO:0000313" key="1">
    <source>
        <dbReference type="EMBL" id="MBP2240213.1"/>
    </source>
</evidence>
<accession>A0ABS4RBE4</accession>
<evidence type="ECO:0000313" key="2">
    <source>
        <dbReference type="Proteomes" id="UP001519293"/>
    </source>
</evidence>
<gene>
    <name evidence="1" type="ORF">J2Z40_000766</name>
</gene>
<protein>
    <submittedName>
        <fullName evidence="1">Uncharacterized protein</fullName>
    </submittedName>
</protein>